<reference evidence="1 2" key="1">
    <citation type="journal article" date="2019" name="Sci. Rep.">
        <title>Orb-weaving spider Araneus ventricosus genome elucidates the spidroin gene catalogue.</title>
        <authorList>
            <person name="Kono N."/>
            <person name="Nakamura H."/>
            <person name="Ohtoshi R."/>
            <person name="Moran D.A.P."/>
            <person name="Shinohara A."/>
            <person name="Yoshida Y."/>
            <person name="Fujiwara M."/>
            <person name="Mori M."/>
            <person name="Tomita M."/>
            <person name="Arakawa K."/>
        </authorList>
    </citation>
    <scope>NUCLEOTIDE SEQUENCE [LARGE SCALE GENOMIC DNA]</scope>
</reference>
<comment type="caution">
    <text evidence="1">The sequence shown here is derived from an EMBL/GenBank/DDBJ whole genome shotgun (WGS) entry which is preliminary data.</text>
</comment>
<evidence type="ECO:0000313" key="2">
    <source>
        <dbReference type="Proteomes" id="UP000499080"/>
    </source>
</evidence>
<proteinExistence type="predicted"/>
<sequence length="138" mass="16070">MAFSILGQKRGKFLLPTGFSARSRTHVELSKITSCEKKFILSLLSGIFIDCEKVTRTLCRNRPVLLITPGEEKREKWEEEKRSFVRKKATKFKDMWLKIHSPLLPKSYPTRPLSINLPTLRFTYFIELLLATEKKVPT</sequence>
<accession>A0A4Y2NBI5</accession>
<name>A0A4Y2NBI5_ARAVE</name>
<evidence type="ECO:0000313" key="1">
    <source>
        <dbReference type="EMBL" id="GBN36798.1"/>
    </source>
</evidence>
<dbReference type="AlphaFoldDB" id="A0A4Y2NBI5"/>
<keyword evidence="2" id="KW-1185">Reference proteome</keyword>
<dbReference type="EMBL" id="BGPR01008904">
    <property type="protein sequence ID" value="GBN36798.1"/>
    <property type="molecule type" value="Genomic_DNA"/>
</dbReference>
<organism evidence="1 2">
    <name type="scientific">Araneus ventricosus</name>
    <name type="common">Orbweaver spider</name>
    <name type="synonym">Epeira ventricosa</name>
    <dbReference type="NCBI Taxonomy" id="182803"/>
    <lineage>
        <taxon>Eukaryota</taxon>
        <taxon>Metazoa</taxon>
        <taxon>Ecdysozoa</taxon>
        <taxon>Arthropoda</taxon>
        <taxon>Chelicerata</taxon>
        <taxon>Arachnida</taxon>
        <taxon>Araneae</taxon>
        <taxon>Araneomorphae</taxon>
        <taxon>Entelegynae</taxon>
        <taxon>Araneoidea</taxon>
        <taxon>Araneidae</taxon>
        <taxon>Araneus</taxon>
    </lineage>
</organism>
<gene>
    <name evidence="1" type="ORF">AVEN_57937_1</name>
</gene>
<protein>
    <submittedName>
        <fullName evidence="1">Uncharacterized protein</fullName>
    </submittedName>
</protein>
<dbReference type="Proteomes" id="UP000499080">
    <property type="component" value="Unassembled WGS sequence"/>
</dbReference>